<evidence type="ECO:0000313" key="5">
    <source>
        <dbReference type="EMBL" id="RLV60015.1"/>
    </source>
</evidence>
<evidence type="ECO:0000256" key="4">
    <source>
        <dbReference type="ARBA" id="ARBA00024207"/>
    </source>
</evidence>
<keyword evidence="6" id="KW-1185">Reference proteome</keyword>
<dbReference type="InterPro" id="IPR008201">
    <property type="entry name" value="HepT-like"/>
</dbReference>
<evidence type="ECO:0000313" key="6">
    <source>
        <dbReference type="Proteomes" id="UP000281474"/>
    </source>
</evidence>
<protein>
    <submittedName>
        <fullName evidence="5">DUF86 domain-containing protein</fullName>
    </submittedName>
</protein>
<keyword evidence="2" id="KW-0540">Nuclease</keyword>
<gene>
    <name evidence="5" type="ORF">D5018_08855</name>
</gene>
<sequence>MDNHYVLSMREHTQLIVSELRGLNSIIVERSLSRYEYRAAERTLQILIEACIGISKHWNKSLFGVSPADAYASFKRLEEKNIPEVVNVNWRAIVGMRNALVHDYLNIDQQTVEHIIKHENYIDLKAFADAGLDYLSKNK</sequence>
<dbReference type="AlphaFoldDB" id="A0A3L8PXM0"/>
<dbReference type="Pfam" id="PF01934">
    <property type="entry name" value="HepT-like"/>
    <property type="match status" value="1"/>
</dbReference>
<dbReference type="GO" id="GO:0004540">
    <property type="term" value="F:RNA nuclease activity"/>
    <property type="evidence" value="ECO:0007669"/>
    <property type="project" value="InterPro"/>
</dbReference>
<dbReference type="EMBL" id="QZEI01000022">
    <property type="protein sequence ID" value="RLV60015.1"/>
    <property type="molecule type" value="Genomic_DNA"/>
</dbReference>
<dbReference type="Gene3D" id="1.20.120.580">
    <property type="entry name" value="bsu32300-like"/>
    <property type="match status" value="1"/>
</dbReference>
<dbReference type="GO" id="GO:0016787">
    <property type="term" value="F:hydrolase activity"/>
    <property type="evidence" value="ECO:0007669"/>
    <property type="project" value="UniProtKB-KW"/>
</dbReference>
<dbReference type="InterPro" id="IPR052379">
    <property type="entry name" value="Type_VII_TA_RNase"/>
</dbReference>
<dbReference type="PANTHER" id="PTHR33397:SF5">
    <property type="entry name" value="RNASE YUTE-RELATED"/>
    <property type="match status" value="1"/>
</dbReference>
<comment type="caution">
    <text evidence="5">The sequence shown here is derived from an EMBL/GenBank/DDBJ whole genome shotgun (WGS) entry which is preliminary data.</text>
</comment>
<dbReference type="PANTHER" id="PTHR33397">
    <property type="entry name" value="UPF0331 PROTEIN YUTE"/>
    <property type="match status" value="1"/>
</dbReference>
<accession>A0A3L8PXM0</accession>
<dbReference type="GO" id="GO:0110001">
    <property type="term" value="C:toxin-antitoxin complex"/>
    <property type="evidence" value="ECO:0007669"/>
    <property type="project" value="InterPro"/>
</dbReference>
<proteinExistence type="inferred from homology"/>
<comment type="similarity">
    <text evidence="4">Belongs to the HepT RNase toxin family.</text>
</comment>
<dbReference type="RefSeq" id="WP_121838650.1">
    <property type="nucleotide sequence ID" value="NZ_ML014771.1"/>
</dbReference>
<evidence type="ECO:0000256" key="3">
    <source>
        <dbReference type="ARBA" id="ARBA00022801"/>
    </source>
</evidence>
<keyword evidence="3" id="KW-0378">Hydrolase</keyword>
<keyword evidence="1" id="KW-1277">Toxin-antitoxin system</keyword>
<evidence type="ECO:0000256" key="2">
    <source>
        <dbReference type="ARBA" id="ARBA00022722"/>
    </source>
</evidence>
<name>A0A3L8PXM0_9GAMM</name>
<reference evidence="5 6" key="1">
    <citation type="submission" date="2018-09" db="EMBL/GenBank/DDBJ databases">
        <title>Phylogeny of the Shewanellaceae, and recommendation for two new genera, Pseudoshewanella and Parashewanella.</title>
        <authorList>
            <person name="Wang G."/>
        </authorList>
    </citation>
    <scope>NUCLEOTIDE SEQUENCE [LARGE SCALE GENOMIC DNA]</scope>
    <source>
        <strain evidence="5 6">C51</strain>
    </source>
</reference>
<dbReference type="NCBIfam" id="NF047751">
    <property type="entry name" value="HepT_toxin"/>
    <property type="match status" value="1"/>
</dbReference>
<evidence type="ECO:0000256" key="1">
    <source>
        <dbReference type="ARBA" id="ARBA00022649"/>
    </source>
</evidence>
<dbReference type="OrthoDB" id="4829434at2"/>
<organism evidence="5 6">
    <name type="scientific">Parashewanella curva</name>
    <dbReference type="NCBI Taxonomy" id="2338552"/>
    <lineage>
        <taxon>Bacteria</taxon>
        <taxon>Pseudomonadati</taxon>
        <taxon>Pseudomonadota</taxon>
        <taxon>Gammaproteobacteria</taxon>
        <taxon>Alteromonadales</taxon>
        <taxon>Shewanellaceae</taxon>
        <taxon>Parashewanella</taxon>
    </lineage>
</organism>
<dbReference type="InterPro" id="IPR037038">
    <property type="entry name" value="HepT-like_sf"/>
</dbReference>
<dbReference type="Proteomes" id="UP000281474">
    <property type="component" value="Unassembled WGS sequence"/>
</dbReference>